<evidence type="ECO:0000256" key="1">
    <source>
        <dbReference type="SAM" id="Phobius"/>
    </source>
</evidence>
<organism evidence="2">
    <name type="scientific">Anopheles darlingi</name>
    <name type="common">Mosquito</name>
    <dbReference type="NCBI Taxonomy" id="43151"/>
    <lineage>
        <taxon>Eukaryota</taxon>
        <taxon>Metazoa</taxon>
        <taxon>Ecdysozoa</taxon>
        <taxon>Arthropoda</taxon>
        <taxon>Hexapoda</taxon>
        <taxon>Insecta</taxon>
        <taxon>Pterygota</taxon>
        <taxon>Neoptera</taxon>
        <taxon>Endopterygota</taxon>
        <taxon>Diptera</taxon>
        <taxon>Nematocera</taxon>
        <taxon>Culicoidea</taxon>
        <taxon>Culicidae</taxon>
        <taxon>Anophelinae</taxon>
        <taxon>Anopheles</taxon>
    </lineage>
</organism>
<keyword evidence="1" id="KW-0472">Membrane</keyword>
<keyword evidence="1" id="KW-0812">Transmembrane</keyword>
<protein>
    <submittedName>
        <fullName evidence="2">Putative secreted protein</fullName>
    </submittedName>
</protein>
<dbReference type="AlphaFoldDB" id="A0A2M4D522"/>
<evidence type="ECO:0000313" key="2">
    <source>
        <dbReference type="EMBL" id="MBW72646.1"/>
    </source>
</evidence>
<reference evidence="2" key="1">
    <citation type="submission" date="2018-01" db="EMBL/GenBank/DDBJ databases">
        <title>An insight into the sialome of Amazonian anophelines.</title>
        <authorList>
            <person name="Ribeiro J.M."/>
            <person name="Scarpassa V."/>
            <person name="Calvo E."/>
        </authorList>
    </citation>
    <scope>NUCLEOTIDE SEQUENCE</scope>
</reference>
<dbReference type="PROSITE" id="PS51257">
    <property type="entry name" value="PROKAR_LIPOPROTEIN"/>
    <property type="match status" value="1"/>
</dbReference>
<proteinExistence type="predicted"/>
<name>A0A2M4D522_ANODA</name>
<sequence>MQHHRRLHRIPMPKVCVCLYLVLSCFIRFLWPFCLPHFRPMLSSTSHFCIHPKKLAREPYCQLVMLMFLLFNHAPTKQFK</sequence>
<dbReference type="EMBL" id="GGFL01008468">
    <property type="protein sequence ID" value="MBW72646.1"/>
    <property type="molecule type" value="Transcribed_RNA"/>
</dbReference>
<feature type="transmembrane region" description="Helical" evidence="1">
    <location>
        <begin position="12"/>
        <end position="31"/>
    </location>
</feature>
<keyword evidence="1" id="KW-1133">Transmembrane helix</keyword>
<accession>A0A2M4D522</accession>